<keyword evidence="3" id="KW-1185">Reference proteome</keyword>
<organism evidence="2 3">
    <name type="scientific">Triparma laevis f. longispina</name>
    <dbReference type="NCBI Taxonomy" id="1714387"/>
    <lineage>
        <taxon>Eukaryota</taxon>
        <taxon>Sar</taxon>
        <taxon>Stramenopiles</taxon>
        <taxon>Ochrophyta</taxon>
        <taxon>Bolidophyceae</taxon>
        <taxon>Parmales</taxon>
        <taxon>Triparmaceae</taxon>
        <taxon>Triparma</taxon>
    </lineage>
</organism>
<keyword evidence="1" id="KW-1133">Transmembrane helix</keyword>
<feature type="transmembrane region" description="Helical" evidence="1">
    <location>
        <begin position="359"/>
        <end position="381"/>
    </location>
</feature>
<reference evidence="3" key="1">
    <citation type="journal article" date="2023" name="Commun. Biol.">
        <title>Genome analysis of Parmales, the sister group of diatoms, reveals the evolutionary specialization of diatoms from phago-mixotrophs to photoautotrophs.</title>
        <authorList>
            <person name="Ban H."/>
            <person name="Sato S."/>
            <person name="Yoshikawa S."/>
            <person name="Yamada K."/>
            <person name="Nakamura Y."/>
            <person name="Ichinomiya M."/>
            <person name="Sato N."/>
            <person name="Blanc-Mathieu R."/>
            <person name="Endo H."/>
            <person name="Kuwata A."/>
            <person name="Ogata H."/>
        </authorList>
    </citation>
    <scope>NUCLEOTIDE SEQUENCE [LARGE SCALE GENOMIC DNA]</scope>
    <source>
        <strain evidence="3">NIES 3700</strain>
    </source>
</reference>
<accession>A0A9W7FT57</accession>
<name>A0A9W7FT57_9STRA</name>
<dbReference type="Proteomes" id="UP001165122">
    <property type="component" value="Unassembled WGS sequence"/>
</dbReference>
<proteinExistence type="predicted"/>
<evidence type="ECO:0000313" key="3">
    <source>
        <dbReference type="Proteomes" id="UP001165122"/>
    </source>
</evidence>
<feature type="transmembrane region" description="Helical" evidence="1">
    <location>
        <begin position="233"/>
        <end position="252"/>
    </location>
</feature>
<evidence type="ECO:0000313" key="2">
    <source>
        <dbReference type="EMBL" id="GMI17685.1"/>
    </source>
</evidence>
<sequence length="414" mass="45728">MSGSSGLPKGPFVAVFDGAKVTAGIITNIFDECSVNYAIVDKDTLSVTLSPRGGSSSTSPAPGGGRLVTLSSLENVNKPNSLDPPSDDEGPSDPKFVLHTRELGIGWRVFTLFFSMMSTFFKLIYLVTDVTIFHSVSENIAPPSLVLLIMYAFSAPRDYVEEGDIDREKKTVYTIWLWLAFFHMGLFFNGNTGLALILLLAVYIPILSMYVNARRRIAQLEDKPLEDYLVSNVIIRGGITFTVLLYFTAMSMRCTLDTWLDHPTEVYSDRDALDYWKTCAGVFYPQLSLSFFTVLAFLFNCCAMPITDWKKISRKQLLGFEFPGFKLKIQMLLLVASLGCTVFLAGSKGTQGKRTDMQVAFHTGWGTGAGVLIIELFSILFGRGKKRGIKSQYQMEVELNRKMAAAGMAPGGAL</sequence>
<dbReference type="EMBL" id="BRXW01000302">
    <property type="protein sequence ID" value="GMI17685.1"/>
    <property type="molecule type" value="Genomic_DNA"/>
</dbReference>
<feature type="transmembrane region" description="Helical" evidence="1">
    <location>
        <begin position="105"/>
        <end position="128"/>
    </location>
</feature>
<feature type="transmembrane region" description="Helical" evidence="1">
    <location>
        <begin position="283"/>
        <end position="306"/>
    </location>
</feature>
<dbReference type="AlphaFoldDB" id="A0A9W7FT57"/>
<feature type="transmembrane region" description="Helical" evidence="1">
    <location>
        <begin position="327"/>
        <end position="347"/>
    </location>
</feature>
<keyword evidence="1" id="KW-0472">Membrane</keyword>
<comment type="caution">
    <text evidence="2">The sequence shown here is derived from an EMBL/GenBank/DDBJ whole genome shotgun (WGS) entry which is preliminary data.</text>
</comment>
<keyword evidence="1" id="KW-0812">Transmembrane</keyword>
<feature type="transmembrane region" description="Helical" evidence="1">
    <location>
        <begin position="140"/>
        <end position="160"/>
    </location>
</feature>
<protein>
    <submittedName>
        <fullName evidence="2">Uncharacterized protein</fullName>
    </submittedName>
</protein>
<dbReference type="OrthoDB" id="10342895at2759"/>
<gene>
    <name evidence="2" type="ORF">TrLO_g9112</name>
</gene>
<feature type="transmembrane region" description="Helical" evidence="1">
    <location>
        <begin position="172"/>
        <end position="188"/>
    </location>
</feature>
<evidence type="ECO:0000256" key="1">
    <source>
        <dbReference type="SAM" id="Phobius"/>
    </source>
</evidence>